<keyword evidence="4" id="KW-1003">Cell membrane</keyword>
<dbReference type="PANTHER" id="PTHR11328:SF24">
    <property type="entry name" value="MAJOR FACILITATOR SUPERFAMILY (MFS) PROFILE DOMAIN-CONTAINING PROTEIN"/>
    <property type="match status" value="1"/>
</dbReference>
<keyword evidence="3" id="KW-0813">Transport</keyword>
<evidence type="ECO:0000256" key="3">
    <source>
        <dbReference type="ARBA" id="ARBA00022448"/>
    </source>
</evidence>
<keyword evidence="7 8" id="KW-0472">Membrane</keyword>
<evidence type="ECO:0000313" key="9">
    <source>
        <dbReference type="EMBL" id="NZA26569.1"/>
    </source>
</evidence>
<dbReference type="Proteomes" id="UP000578091">
    <property type="component" value="Unassembled WGS sequence"/>
</dbReference>
<dbReference type="GO" id="GO:0006814">
    <property type="term" value="P:sodium ion transport"/>
    <property type="evidence" value="ECO:0007669"/>
    <property type="project" value="InterPro"/>
</dbReference>
<feature type="transmembrane region" description="Helical" evidence="8">
    <location>
        <begin position="436"/>
        <end position="455"/>
    </location>
</feature>
<dbReference type="InterPro" id="IPR018043">
    <property type="entry name" value="Na/Gal_symport_CS"/>
</dbReference>
<reference evidence="9 10" key="1">
    <citation type="submission" date="2020-07" db="EMBL/GenBank/DDBJ databases">
        <title>Luteimonas sp. SJ-92.</title>
        <authorList>
            <person name="Huang X.-X."/>
            <person name="Xu L."/>
            <person name="Sun J.-Q."/>
        </authorList>
    </citation>
    <scope>NUCLEOTIDE SEQUENCE [LARGE SCALE GENOMIC DNA]</scope>
    <source>
        <strain evidence="9 10">SJ-92</strain>
    </source>
</reference>
<keyword evidence="5 8" id="KW-0812">Transmembrane</keyword>
<feature type="transmembrane region" description="Helical" evidence="8">
    <location>
        <begin position="303"/>
        <end position="322"/>
    </location>
</feature>
<comment type="similarity">
    <text evidence="2">Belongs to the sodium:galactoside symporter (TC 2.A.2) family.</text>
</comment>
<proteinExistence type="inferred from homology"/>
<dbReference type="GO" id="GO:0015293">
    <property type="term" value="F:symporter activity"/>
    <property type="evidence" value="ECO:0007669"/>
    <property type="project" value="InterPro"/>
</dbReference>
<organism evidence="9 10">
    <name type="scientific">Luteimonas salinisoli</name>
    <dbReference type="NCBI Taxonomy" id="2752307"/>
    <lineage>
        <taxon>Bacteria</taxon>
        <taxon>Pseudomonadati</taxon>
        <taxon>Pseudomonadota</taxon>
        <taxon>Gammaproteobacteria</taxon>
        <taxon>Lysobacterales</taxon>
        <taxon>Lysobacteraceae</taxon>
        <taxon>Luteimonas</taxon>
    </lineage>
</organism>
<dbReference type="SUPFAM" id="SSF103473">
    <property type="entry name" value="MFS general substrate transporter"/>
    <property type="match status" value="1"/>
</dbReference>
<evidence type="ECO:0000256" key="1">
    <source>
        <dbReference type="ARBA" id="ARBA00004651"/>
    </source>
</evidence>
<dbReference type="Gene3D" id="1.20.1250.20">
    <property type="entry name" value="MFS general substrate transporter like domains"/>
    <property type="match status" value="2"/>
</dbReference>
<dbReference type="PANTHER" id="PTHR11328">
    <property type="entry name" value="MAJOR FACILITATOR SUPERFAMILY DOMAIN-CONTAINING PROTEIN"/>
    <property type="match status" value="1"/>
</dbReference>
<feature type="transmembrane region" description="Helical" evidence="8">
    <location>
        <begin position="58"/>
        <end position="86"/>
    </location>
</feature>
<dbReference type="CDD" id="cd17332">
    <property type="entry name" value="MFS_MelB_like"/>
    <property type="match status" value="1"/>
</dbReference>
<keyword evidence="6 8" id="KW-1133">Transmembrane helix</keyword>
<evidence type="ECO:0000256" key="5">
    <source>
        <dbReference type="ARBA" id="ARBA00022692"/>
    </source>
</evidence>
<sequence length="570" mass="61307">MLALTTSVADSRRHRPGERNVTAIQEAKDGRRPASDRTATLGFGEKIGFGLGDAGFNFYWVIIGSYLLYFYTDVFGISASAAAWMFAATRIIDAFTDPAIGAIADRTRSRWGKFRPYLLFGALPLMGSAILTMSTPDLGDTGKLIWVYATYSAMMLCYTLVNIPYNSLAGVLTADGGERSSIFGIRFFFAYLTGIVVGAATPDLAAWFGDGDPARGWQLTMVLYSTVATVLFLVTFLTTRERVAPPAAQKTSPLADIADLLKNRPWVVLFALAMIVMITIVLRGSSAAYYFKYFVQRPDLMGAYIGLQMAAYAVGALATPWLARRFDKVRLLMVTMAIVGLLSIGYAFVPAPASNGVVTISGNAPVTLRADAMLDAPARPGDSYRWTRHENAFWIVRSRVDLEGSGPSLTLDGANGQVVSVVRTGADGNRVDSADLPVEIVVMFLLNILISLALGPKSPLTWSMYADAADYNEWKTGRRATGMTFSAATFSQKLGGALGAAGVGWVLAAMGYAANQAQSGASQTGIVLLQTAVPGAFALVAMFALRFYDLTAPRLERIQLDLTARQQAGD</sequence>
<feature type="transmembrane region" description="Helical" evidence="8">
    <location>
        <begin position="221"/>
        <end position="239"/>
    </location>
</feature>
<gene>
    <name evidence="9" type="ORF">H0E84_09240</name>
</gene>
<evidence type="ECO:0000256" key="2">
    <source>
        <dbReference type="ARBA" id="ARBA00009617"/>
    </source>
</evidence>
<evidence type="ECO:0000313" key="10">
    <source>
        <dbReference type="Proteomes" id="UP000578091"/>
    </source>
</evidence>
<name>A0A853JD76_9GAMM</name>
<accession>A0A853JD76</accession>
<evidence type="ECO:0000256" key="7">
    <source>
        <dbReference type="ARBA" id="ARBA00023136"/>
    </source>
</evidence>
<dbReference type="GO" id="GO:0005886">
    <property type="term" value="C:plasma membrane"/>
    <property type="evidence" value="ECO:0007669"/>
    <property type="project" value="UniProtKB-SubCell"/>
</dbReference>
<dbReference type="EMBL" id="JACCKA010000056">
    <property type="protein sequence ID" value="NZA26569.1"/>
    <property type="molecule type" value="Genomic_DNA"/>
</dbReference>
<dbReference type="GO" id="GO:0008643">
    <property type="term" value="P:carbohydrate transport"/>
    <property type="evidence" value="ECO:0007669"/>
    <property type="project" value="InterPro"/>
</dbReference>
<dbReference type="InterPro" id="IPR036259">
    <property type="entry name" value="MFS_trans_sf"/>
</dbReference>
<keyword evidence="10" id="KW-1185">Reference proteome</keyword>
<evidence type="ECO:0000256" key="8">
    <source>
        <dbReference type="SAM" id="Phobius"/>
    </source>
</evidence>
<dbReference type="InterPro" id="IPR039672">
    <property type="entry name" value="MFS_2"/>
</dbReference>
<feature type="transmembrane region" description="Helical" evidence="8">
    <location>
        <begin position="526"/>
        <end position="548"/>
    </location>
</feature>
<feature type="transmembrane region" description="Helical" evidence="8">
    <location>
        <begin position="145"/>
        <end position="163"/>
    </location>
</feature>
<dbReference type="Pfam" id="PF13347">
    <property type="entry name" value="MFS_2"/>
    <property type="match status" value="2"/>
</dbReference>
<dbReference type="NCBIfam" id="TIGR00792">
    <property type="entry name" value="gph"/>
    <property type="match status" value="1"/>
</dbReference>
<feature type="transmembrane region" description="Helical" evidence="8">
    <location>
        <begin position="494"/>
        <end position="514"/>
    </location>
</feature>
<dbReference type="AlphaFoldDB" id="A0A853JD76"/>
<feature type="transmembrane region" description="Helical" evidence="8">
    <location>
        <begin position="116"/>
        <end position="133"/>
    </location>
</feature>
<feature type="transmembrane region" description="Helical" evidence="8">
    <location>
        <begin position="266"/>
        <end position="291"/>
    </location>
</feature>
<evidence type="ECO:0000256" key="4">
    <source>
        <dbReference type="ARBA" id="ARBA00022475"/>
    </source>
</evidence>
<comment type="subcellular location">
    <subcellularLocation>
        <location evidence="1">Cell membrane</location>
        <topology evidence="1">Multi-pass membrane protein</topology>
    </subcellularLocation>
</comment>
<protein>
    <submittedName>
        <fullName evidence="9">MFS transporter</fullName>
    </submittedName>
</protein>
<feature type="transmembrane region" description="Helical" evidence="8">
    <location>
        <begin position="183"/>
        <end position="201"/>
    </location>
</feature>
<feature type="transmembrane region" description="Helical" evidence="8">
    <location>
        <begin position="329"/>
        <end position="349"/>
    </location>
</feature>
<dbReference type="InterPro" id="IPR001927">
    <property type="entry name" value="Na/Gal_symport"/>
</dbReference>
<comment type="caution">
    <text evidence="9">The sequence shown here is derived from an EMBL/GenBank/DDBJ whole genome shotgun (WGS) entry which is preliminary data.</text>
</comment>
<evidence type="ECO:0000256" key="6">
    <source>
        <dbReference type="ARBA" id="ARBA00022989"/>
    </source>
</evidence>
<dbReference type="PROSITE" id="PS00872">
    <property type="entry name" value="NA_GALACTOSIDE_SYMP"/>
    <property type="match status" value="1"/>
</dbReference>